<organism evidence="2 3">
    <name type="scientific">Micromonospora lutea</name>
    <dbReference type="NCBI Taxonomy" id="419825"/>
    <lineage>
        <taxon>Bacteria</taxon>
        <taxon>Bacillati</taxon>
        <taxon>Actinomycetota</taxon>
        <taxon>Actinomycetes</taxon>
        <taxon>Micromonosporales</taxon>
        <taxon>Micromonosporaceae</taxon>
        <taxon>Micromonospora</taxon>
    </lineage>
</organism>
<dbReference type="InterPro" id="IPR029068">
    <property type="entry name" value="Glyas_Bleomycin-R_OHBP_Dase"/>
</dbReference>
<evidence type="ECO:0000313" key="3">
    <source>
        <dbReference type="Proteomes" id="UP000643165"/>
    </source>
</evidence>
<dbReference type="InterPro" id="IPR041581">
    <property type="entry name" value="Glyoxalase_6"/>
</dbReference>
<gene>
    <name evidence="2" type="ORF">Vlu01_12840</name>
</gene>
<dbReference type="Pfam" id="PF18029">
    <property type="entry name" value="Glyoxalase_6"/>
    <property type="match status" value="1"/>
</dbReference>
<sequence length="46" mass="4972">MTALQAECDRLVALGATQLRRVEPAPPLEAGFIVLTDPEGNEFCLD</sequence>
<keyword evidence="3" id="KW-1185">Reference proteome</keyword>
<protein>
    <recommendedName>
        <fullName evidence="1">Glyoxalase-like domain-containing protein</fullName>
    </recommendedName>
</protein>
<feature type="domain" description="Glyoxalase-like" evidence="1">
    <location>
        <begin position="3"/>
        <end position="45"/>
    </location>
</feature>
<dbReference type="Proteomes" id="UP000643165">
    <property type="component" value="Unassembled WGS sequence"/>
</dbReference>
<reference evidence="2 3" key="1">
    <citation type="submission" date="2021-01" db="EMBL/GenBank/DDBJ databases">
        <title>Whole genome shotgun sequence of Verrucosispora lutea NBRC 106530.</title>
        <authorList>
            <person name="Komaki H."/>
            <person name="Tamura T."/>
        </authorList>
    </citation>
    <scope>NUCLEOTIDE SEQUENCE [LARGE SCALE GENOMIC DNA]</scope>
    <source>
        <strain evidence="2 3">NBRC 106530</strain>
    </source>
</reference>
<dbReference type="SUPFAM" id="SSF54593">
    <property type="entry name" value="Glyoxalase/Bleomycin resistance protein/Dihydroxybiphenyl dioxygenase"/>
    <property type="match status" value="1"/>
</dbReference>
<evidence type="ECO:0000259" key="1">
    <source>
        <dbReference type="Pfam" id="PF18029"/>
    </source>
</evidence>
<dbReference type="Gene3D" id="3.10.180.10">
    <property type="entry name" value="2,3-Dihydroxybiphenyl 1,2-Dioxygenase, domain 1"/>
    <property type="match status" value="1"/>
</dbReference>
<name>A0ABQ4IS53_9ACTN</name>
<accession>A0ABQ4IS53</accession>
<dbReference type="EMBL" id="BOPB01000005">
    <property type="protein sequence ID" value="GIJ20660.1"/>
    <property type="molecule type" value="Genomic_DNA"/>
</dbReference>
<evidence type="ECO:0000313" key="2">
    <source>
        <dbReference type="EMBL" id="GIJ20660.1"/>
    </source>
</evidence>
<comment type="caution">
    <text evidence="2">The sequence shown here is derived from an EMBL/GenBank/DDBJ whole genome shotgun (WGS) entry which is preliminary data.</text>
</comment>
<proteinExistence type="predicted"/>